<evidence type="ECO:0000256" key="6">
    <source>
        <dbReference type="ARBA" id="ARBA00023014"/>
    </source>
</evidence>
<evidence type="ECO:0000256" key="4">
    <source>
        <dbReference type="ARBA" id="ARBA00022723"/>
    </source>
</evidence>
<reference evidence="10 11" key="1">
    <citation type="submission" date="2013-09" db="EMBL/GenBank/DDBJ databases">
        <title>Whole genome sequencing of Halarchaeum acidiphilum strain MH1-52-1.</title>
        <authorList>
            <person name="Shimane Y."/>
            <person name="Minegishi H."/>
            <person name="Nishi S."/>
            <person name="Echigo A."/>
            <person name="Shuto A."/>
            <person name="Konishi M."/>
            <person name="Ito T."/>
            <person name="Ohkuma M."/>
            <person name="Ohta Y."/>
            <person name="Nagano Y."/>
            <person name="Tsubouchi T."/>
            <person name="Mori K."/>
            <person name="Usui K."/>
            <person name="Kamekura M."/>
            <person name="Usami R."/>
            <person name="Takaki Y."/>
            <person name="Hatada Y."/>
        </authorList>
    </citation>
    <scope>NUCLEOTIDE SEQUENCE [LARGE SCALE GENOMIC DNA]</scope>
    <source>
        <strain evidence="10 11">JCM 16109</strain>
    </source>
</reference>
<comment type="similarity">
    <text evidence="7">Belongs to the eukaryotic-type primase large subunit family.</text>
</comment>
<dbReference type="GO" id="GO:1990077">
    <property type="term" value="C:primosome complex"/>
    <property type="evidence" value="ECO:0007669"/>
    <property type="project" value="UniProtKB-KW"/>
</dbReference>
<dbReference type="PANTHER" id="PTHR10537:SF3">
    <property type="entry name" value="DNA PRIMASE LARGE SUBUNIT"/>
    <property type="match status" value="1"/>
</dbReference>
<dbReference type="NCBIfam" id="NF002590">
    <property type="entry name" value="PRK02249.1-4"/>
    <property type="match status" value="1"/>
</dbReference>
<gene>
    <name evidence="7" type="primary">priL</name>
    <name evidence="10" type="ORF">MBEHAL_0935</name>
</gene>
<keyword evidence="4 7" id="KW-0479">Metal-binding</keyword>
<evidence type="ECO:0000256" key="5">
    <source>
        <dbReference type="ARBA" id="ARBA00023004"/>
    </source>
</evidence>
<keyword evidence="6 7" id="KW-0411">Iron-sulfur</keyword>
<feature type="region of interest" description="Disordered" evidence="8">
    <location>
        <begin position="333"/>
        <end position="354"/>
    </location>
</feature>
<keyword evidence="1 7" id="KW-0004">4Fe-4S</keyword>
<dbReference type="InterPro" id="IPR023642">
    <property type="entry name" value="DNA_primase_lsu_PriL"/>
</dbReference>
<comment type="caution">
    <text evidence="10">The sequence shown here is derived from an EMBL/GenBank/DDBJ whole genome shotgun (WGS) entry which is preliminary data.</text>
</comment>
<feature type="binding site" evidence="7">
    <location>
        <position position="311"/>
    </location>
    <ligand>
        <name>[4Fe-4S] cluster</name>
        <dbReference type="ChEBI" id="CHEBI:49883"/>
    </ligand>
</feature>
<evidence type="ECO:0000256" key="7">
    <source>
        <dbReference type="HAMAP-Rule" id="MF_00701"/>
    </source>
</evidence>
<dbReference type="GO" id="GO:0003899">
    <property type="term" value="F:DNA-directed RNA polymerase activity"/>
    <property type="evidence" value="ECO:0007669"/>
    <property type="project" value="InterPro"/>
</dbReference>
<dbReference type="GO" id="GO:0006269">
    <property type="term" value="P:DNA replication, synthesis of primer"/>
    <property type="evidence" value="ECO:0007669"/>
    <property type="project" value="UniProtKB-UniRule"/>
</dbReference>
<dbReference type="Pfam" id="PF26466">
    <property type="entry name" value="DNA_primase_lrg_N"/>
    <property type="match status" value="1"/>
</dbReference>
<protein>
    <recommendedName>
        <fullName evidence="7">DNA primase large subunit PriL</fullName>
    </recommendedName>
</protein>
<dbReference type="eggNOG" id="arCOG03013">
    <property type="taxonomic scope" value="Archaea"/>
</dbReference>
<dbReference type="InterPro" id="IPR007238">
    <property type="entry name" value="DNA_primase_lsu_euk/arc"/>
</dbReference>
<dbReference type="EMBL" id="BATA01000016">
    <property type="protein sequence ID" value="GAD52175.1"/>
    <property type="molecule type" value="Genomic_DNA"/>
</dbReference>
<dbReference type="Pfam" id="PF04104">
    <property type="entry name" value="DNA_primase_lrg"/>
    <property type="match status" value="1"/>
</dbReference>
<feature type="domain" description="DNA primase large subunit C-terminal" evidence="9">
    <location>
        <begin position="221"/>
        <end position="322"/>
    </location>
</feature>
<comment type="function">
    <text evidence="7">Regulatory subunit of DNA primase, an RNA polymerase that catalyzes the synthesis of short RNA molecules used as primers for DNA polymerase during DNA replication. Stabilizes and modulates the activity of the small subunit, increasing the rate of DNA synthesis, and conferring RNA synthesis capability. The DNA polymerase activity may enable DNA primase to also catalyze primer extension after primer synthesis. May also play a role in DNA repair.</text>
</comment>
<feature type="binding site" evidence="7">
    <location>
        <position position="318"/>
    </location>
    <ligand>
        <name>[4Fe-4S] cluster</name>
        <dbReference type="ChEBI" id="CHEBI:49883"/>
    </ligand>
</feature>
<evidence type="ECO:0000256" key="3">
    <source>
        <dbReference type="ARBA" id="ARBA00022705"/>
    </source>
</evidence>
<dbReference type="PANTHER" id="PTHR10537">
    <property type="entry name" value="DNA PRIMASE LARGE SUBUNIT"/>
    <property type="match status" value="1"/>
</dbReference>
<evidence type="ECO:0000259" key="9">
    <source>
        <dbReference type="Pfam" id="PF04104"/>
    </source>
</evidence>
<keyword evidence="2 7" id="KW-0639">Primosome</keyword>
<organism evidence="10 11">
    <name type="scientific">Halarchaeum acidiphilum MH1-52-1</name>
    <dbReference type="NCBI Taxonomy" id="1261545"/>
    <lineage>
        <taxon>Archaea</taxon>
        <taxon>Methanobacteriati</taxon>
        <taxon>Methanobacteriota</taxon>
        <taxon>Stenosarchaea group</taxon>
        <taxon>Halobacteria</taxon>
        <taxon>Halobacteriales</taxon>
        <taxon>Halobacteriaceae</taxon>
    </lineage>
</organism>
<evidence type="ECO:0000313" key="10">
    <source>
        <dbReference type="EMBL" id="GAD52175.1"/>
    </source>
</evidence>
<accession>U2YT36</accession>
<dbReference type="AlphaFoldDB" id="U2YT36"/>
<keyword evidence="11" id="KW-1185">Reference proteome</keyword>
<keyword evidence="5 7" id="KW-0408">Iron</keyword>
<dbReference type="GO" id="GO:0006270">
    <property type="term" value="P:DNA replication initiation"/>
    <property type="evidence" value="ECO:0007669"/>
    <property type="project" value="TreeGrafter"/>
</dbReference>
<dbReference type="OrthoDB" id="46081at2157"/>
<dbReference type="Proteomes" id="UP000016986">
    <property type="component" value="Unassembled WGS sequence"/>
</dbReference>
<comment type="cofactor">
    <cofactor evidence="7">
        <name>[4Fe-4S] cluster</name>
        <dbReference type="ChEBI" id="CHEBI:49883"/>
    </cofactor>
    <text evidence="7">Binds 1 [4Fe-4S] cluster.</text>
</comment>
<comment type="subunit">
    <text evidence="7">Heterodimer of a small subunit (PriS) and a large subunit (PriL).</text>
</comment>
<dbReference type="RefSeq" id="WP_021779940.1">
    <property type="nucleotide sequence ID" value="NZ_BANO01000165.1"/>
</dbReference>
<evidence type="ECO:0000313" key="11">
    <source>
        <dbReference type="Proteomes" id="UP000016986"/>
    </source>
</evidence>
<evidence type="ECO:0000256" key="2">
    <source>
        <dbReference type="ARBA" id="ARBA00022515"/>
    </source>
</evidence>
<dbReference type="SUPFAM" id="SSF140914">
    <property type="entry name" value="PriB N-terminal domain-like"/>
    <property type="match status" value="1"/>
</dbReference>
<keyword evidence="3 7" id="KW-0235">DNA replication</keyword>
<sequence>MERRHARYPFLGDARRAVQEAGVDLVEVVRAEDAVVERAAERVESAITERDVGESAHSDRVELLSYPVARVIVSIVDENVCTRYYAEAEASRAADRFREDFGREDGRAAITRTAVLREFDLGAAVTPRRDGGFAVGVAAYLRHASSLRGDEWRLANRALDRGDVPVSEPELDDLLREAVEERVREGLPLSVPDAIGDALDAEVAAIRETLADLDLTREIDTVVPDLFPPCMQHLLDAVQRGDHLAHHSRFALTAFLGNIGLSTDEIVELYEVNPGFGEEMTRYQTDHIKGESSPTEYTAPSCATMQAYGDCVNPDALCEHISHPLSYYEAKLDDADEEELEDWREERGTEGTAE</sequence>
<proteinExistence type="inferred from homology"/>
<dbReference type="HAMAP" id="MF_00701">
    <property type="entry name" value="DNA_primase_lrg_arc"/>
    <property type="match status" value="1"/>
</dbReference>
<feature type="binding site" evidence="7">
    <location>
        <position position="302"/>
    </location>
    <ligand>
        <name>[4Fe-4S] cluster</name>
        <dbReference type="ChEBI" id="CHEBI:49883"/>
    </ligand>
</feature>
<feature type="compositionally biased region" description="Acidic residues" evidence="8">
    <location>
        <begin position="334"/>
        <end position="343"/>
    </location>
</feature>
<dbReference type="GO" id="GO:0051539">
    <property type="term" value="F:4 iron, 4 sulfur cluster binding"/>
    <property type="evidence" value="ECO:0007669"/>
    <property type="project" value="UniProtKB-UniRule"/>
</dbReference>
<dbReference type="InterPro" id="IPR058560">
    <property type="entry name" value="DNA_primase_C"/>
</dbReference>
<evidence type="ECO:0000256" key="8">
    <source>
        <dbReference type="SAM" id="MobiDB-lite"/>
    </source>
</evidence>
<feature type="compositionally biased region" description="Basic and acidic residues" evidence="8">
    <location>
        <begin position="344"/>
        <end position="354"/>
    </location>
</feature>
<dbReference type="CDD" id="cd06560">
    <property type="entry name" value="PriL"/>
    <property type="match status" value="1"/>
</dbReference>
<dbReference type="GO" id="GO:0046872">
    <property type="term" value="F:metal ion binding"/>
    <property type="evidence" value="ECO:0007669"/>
    <property type="project" value="UniProtKB-KW"/>
</dbReference>
<name>U2YT36_9EURY</name>
<evidence type="ECO:0000256" key="1">
    <source>
        <dbReference type="ARBA" id="ARBA00022485"/>
    </source>
</evidence>
<feature type="binding site" evidence="7">
    <location>
        <position position="230"/>
    </location>
    <ligand>
        <name>[4Fe-4S] cluster</name>
        <dbReference type="ChEBI" id="CHEBI:49883"/>
    </ligand>
</feature>